<dbReference type="CDD" id="cd00293">
    <property type="entry name" value="USP-like"/>
    <property type="match status" value="2"/>
</dbReference>
<dbReference type="HOGENOM" id="CLU_049301_5_1_5"/>
<dbReference type="InterPro" id="IPR006016">
    <property type="entry name" value="UspA"/>
</dbReference>
<protein>
    <submittedName>
        <fullName evidence="3">UspA</fullName>
    </submittedName>
</protein>
<comment type="similarity">
    <text evidence="1">Belongs to the universal stress protein A family.</text>
</comment>
<feature type="domain" description="UspA" evidence="2">
    <location>
        <begin position="3"/>
        <end position="154"/>
    </location>
</feature>
<dbReference type="PANTHER" id="PTHR46268:SF6">
    <property type="entry name" value="UNIVERSAL STRESS PROTEIN UP12"/>
    <property type="match status" value="1"/>
</dbReference>
<dbReference type="PRINTS" id="PR01438">
    <property type="entry name" value="UNVRSLSTRESS"/>
</dbReference>
<accession>Q11K94</accession>
<dbReference type="OrthoDB" id="9804721at2"/>
<dbReference type="PANTHER" id="PTHR46268">
    <property type="entry name" value="STRESS RESPONSE PROTEIN NHAX"/>
    <property type="match status" value="1"/>
</dbReference>
<dbReference type="AlphaFoldDB" id="Q11K94"/>
<dbReference type="eggNOG" id="COG0589">
    <property type="taxonomic scope" value="Bacteria"/>
</dbReference>
<dbReference type="Gene3D" id="3.40.50.12370">
    <property type="match status" value="1"/>
</dbReference>
<dbReference type="EMBL" id="CP000390">
    <property type="protein sequence ID" value="ABG62181.1"/>
    <property type="molecule type" value="Genomic_DNA"/>
</dbReference>
<dbReference type="KEGG" id="mes:Meso_0781"/>
<reference evidence="3" key="1">
    <citation type="submission" date="2006-06" db="EMBL/GenBank/DDBJ databases">
        <title>Complete sequence of chromosome of Chelativorans sp. BNC1.</title>
        <authorList>
            <consortium name="US DOE Joint Genome Institute"/>
            <person name="Copeland A."/>
            <person name="Lucas S."/>
            <person name="Lapidus A."/>
            <person name="Barry K."/>
            <person name="Detter J.C."/>
            <person name="Glavina del Rio T."/>
            <person name="Hammon N."/>
            <person name="Israni S."/>
            <person name="Dalin E."/>
            <person name="Tice H."/>
            <person name="Pitluck S."/>
            <person name="Chertkov O."/>
            <person name="Brettin T."/>
            <person name="Bruce D."/>
            <person name="Han C."/>
            <person name="Tapia R."/>
            <person name="Gilna P."/>
            <person name="Schmutz J."/>
            <person name="Larimer F."/>
            <person name="Land M."/>
            <person name="Hauser L."/>
            <person name="Kyrpides N."/>
            <person name="Mikhailova N."/>
            <person name="Richardson P."/>
        </authorList>
    </citation>
    <scope>NUCLEOTIDE SEQUENCE</scope>
    <source>
        <strain evidence="3">BNC1</strain>
    </source>
</reference>
<name>Q11K94_CHESB</name>
<sequence>MPKILALVDGSIYAESVAGISAWAAQRLGLPVEAAHVLGRRVLSSFDLSGNLEADERGVLLQELADLDAQHGKIAQQKGRAILDAAKTLLQSAGVADVSTKLRNGDLLEMLADLEADAEMIVIGKRGEAADFAKLHLGSNVERVVRAAKKPVLVAARGYAPFDRFLIAYDGGRSANRAVEYVASSPLLKGMKCTILTVGADTPENRSRLEAPKLQLEQAGFTVSAVLESGEPDEVIGRRVETDGIGLLVMGAYGHSRIRSLVIGSTTTAMVRRCKIPVLMFRE</sequence>
<evidence type="ECO:0000313" key="3">
    <source>
        <dbReference type="EMBL" id="ABG62181.1"/>
    </source>
</evidence>
<evidence type="ECO:0000259" key="2">
    <source>
        <dbReference type="Pfam" id="PF00582"/>
    </source>
</evidence>
<dbReference type="Pfam" id="PF00582">
    <property type="entry name" value="Usp"/>
    <property type="match status" value="2"/>
</dbReference>
<dbReference type="InterPro" id="IPR006015">
    <property type="entry name" value="Universal_stress_UspA"/>
</dbReference>
<dbReference type="STRING" id="266779.Meso_0781"/>
<gene>
    <name evidence="3" type="ordered locus">Meso_0781</name>
</gene>
<proteinExistence type="inferred from homology"/>
<evidence type="ECO:0000256" key="1">
    <source>
        <dbReference type="ARBA" id="ARBA00008791"/>
    </source>
</evidence>
<organism evidence="3">
    <name type="scientific">Chelativorans sp. (strain BNC1)</name>
    <dbReference type="NCBI Taxonomy" id="266779"/>
    <lineage>
        <taxon>Bacteria</taxon>
        <taxon>Pseudomonadati</taxon>
        <taxon>Pseudomonadota</taxon>
        <taxon>Alphaproteobacteria</taxon>
        <taxon>Hyphomicrobiales</taxon>
        <taxon>Phyllobacteriaceae</taxon>
        <taxon>Chelativorans</taxon>
    </lineage>
</organism>
<dbReference type="SUPFAM" id="SSF52402">
    <property type="entry name" value="Adenine nucleotide alpha hydrolases-like"/>
    <property type="match status" value="2"/>
</dbReference>
<feature type="domain" description="UspA" evidence="2">
    <location>
        <begin position="162"/>
        <end position="282"/>
    </location>
</feature>